<dbReference type="Gene3D" id="3.40.640.10">
    <property type="entry name" value="Type I PLP-dependent aspartate aminotransferase-like (Major domain)"/>
    <property type="match status" value="1"/>
</dbReference>
<dbReference type="InterPro" id="IPR000310">
    <property type="entry name" value="Orn/Lys/Arg_deCO2ase_major_dom"/>
</dbReference>
<keyword evidence="9" id="KW-1185">Reference proteome</keyword>
<feature type="domain" description="Orn/Lys/Arg decarboxylase C-terminal" evidence="7">
    <location>
        <begin position="404"/>
        <end position="462"/>
    </location>
</feature>
<comment type="similarity">
    <text evidence="2">Belongs to the Orn/Lys/Arg decarboxylase class-I family.</text>
</comment>
<evidence type="ECO:0000256" key="4">
    <source>
        <dbReference type="ARBA" id="ARBA00022898"/>
    </source>
</evidence>
<comment type="caution">
    <text evidence="8">The sequence shown here is derived from an EMBL/GenBank/DDBJ whole genome shotgun (WGS) entry which is preliminary data.</text>
</comment>
<proteinExistence type="inferred from homology"/>
<dbReference type="AlphaFoldDB" id="A0A419SUD7"/>
<dbReference type="Gene3D" id="3.90.105.10">
    <property type="entry name" value="Molybdopterin biosynthesis moea protein, domain 2"/>
    <property type="match status" value="1"/>
</dbReference>
<evidence type="ECO:0000256" key="2">
    <source>
        <dbReference type="ARBA" id="ARBA00010671"/>
    </source>
</evidence>
<dbReference type="InterPro" id="IPR052357">
    <property type="entry name" value="Orn_Lys_Arg_decarboxylase-I"/>
</dbReference>
<evidence type="ECO:0000256" key="3">
    <source>
        <dbReference type="ARBA" id="ARBA00022793"/>
    </source>
</evidence>
<sequence>MDMPIVKGLEKYAKENNIRFHMPGHKGRNSLLEWGKLIPQIDVTEVDGTDNLHNPTSMILESQDLAAKTFGAKKTFYSINGTTGGIYAAITSVCKPGDRILIQRNCHKSVYNATILGRLEPVYVYPEYDEDNNIVLGINPLDIQNMLEKYNDIKAIVITSPSYYGICSNIKEIAKIVHRFGKILIVDEAHGSHLKFSKRLPESALEGGADIVIQSTHKTLPAFTQASMVHVGTDRIDTEKLKERMTLYQTTSPSYILMASIDMARAYIEKKGTSRLDLIINAIEENIFKLKDLDGVRIFDNNSIKSNNYSFDLTKVLISLKGINITGRRLEKILRQNYKIQLEMSDLYYGIALTSVLDEPKYIEKLTNAIADIYNKRDYRLDIIPTIDVKYIKTETVMPLYKAYYKEKKLLNLNKCNGKIAGDFIIPYPPGIPLVSPGERINSDIIEYIKVLKENNINILGIQDESKIKIIE</sequence>
<dbReference type="RefSeq" id="WP_120170795.1">
    <property type="nucleotide sequence ID" value="NZ_MCIB01000040.1"/>
</dbReference>
<keyword evidence="4" id="KW-0663">Pyridoxal phosphate</keyword>
<dbReference type="Proteomes" id="UP000284177">
    <property type="component" value="Unassembled WGS sequence"/>
</dbReference>
<dbReference type="GO" id="GO:0016831">
    <property type="term" value="F:carboxy-lyase activity"/>
    <property type="evidence" value="ECO:0007669"/>
    <property type="project" value="UniProtKB-KW"/>
</dbReference>
<dbReference type="OrthoDB" id="9815233at2"/>
<gene>
    <name evidence="8" type="ORF">BET03_07285</name>
</gene>
<evidence type="ECO:0000313" key="8">
    <source>
        <dbReference type="EMBL" id="RKD28825.1"/>
    </source>
</evidence>
<dbReference type="InterPro" id="IPR036633">
    <property type="entry name" value="Prn/Lys/Arg_de-COase_C_sf"/>
</dbReference>
<accession>A0A419SUD7</accession>
<evidence type="ECO:0000256" key="1">
    <source>
        <dbReference type="ARBA" id="ARBA00001933"/>
    </source>
</evidence>
<dbReference type="EMBL" id="MCIB01000040">
    <property type="protein sequence ID" value="RKD28825.1"/>
    <property type="molecule type" value="Genomic_DNA"/>
</dbReference>
<protein>
    <submittedName>
        <fullName evidence="8">Arginine / lysine / ornithine decarboxylase</fullName>
    </submittedName>
</protein>
<dbReference type="PANTHER" id="PTHR43277:SF4">
    <property type="entry name" value="ARGININE DECARBOXYLASE"/>
    <property type="match status" value="1"/>
</dbReference>
<dbReference type="Pfam" id="PF01276">
    <property type="entry name" value="OKR_DC_1"/>
    <property type="match status" value="1"/>
</dbReference>
<dbReference type="Pfam" id="PF03711">
    <property type="entry name" value="OKR_DC_1_C"/>
    <property type="match status" value="1"/>
</dbReference>
<dbReference type="InterPro" id="IPR015421">
    <property type="entry name" value="PyrdxlP-dep_Trfase_major"/>
</dbReference>
<keyword evidence="5" id="KW-0456">Lyase</keyword>
<evidence type="ECO:0000256" key="5">
    <source>
        <dbReference type="ARBA" id="ARBA00023239"/>
    </source>
</evidence>
<dbReference type="SUPFAM" id="SSF53383">
    <property type="entry name" value="PLP-dependent transferases"/>
    <property type="match status" value="1"/>
</dbReference>
<dbReference type="CDD" id="cd00615">
    <property type="entry name" value="Orn_deC_like"/>
    <property type="match status" value="1"/>
</dbReference>
<evidence type="ECO:0000259" key="7">
    <source>
        <dbReference type="Pfam" id="PF03711"/>
    </source>
</evidence>
<comment type="cofactor">
    <cofactor evidence="1">
        <name>pyridoxal 5'-phosphate</name>
        <dbReference type="ChEBI" id="CHEBI:597326"/>
    </cofactor>
</comment>
<dbReference type="SUPFAM" id="SSF55904">
    <property type="entry name" value="Ornithine decarboxylase C-terminal domain"/>
    <property type="match status" value="1"/>
</dbReference>
<dbReference type="InterPro" id="IPR008286">
    <property type="entry name" value="Prn/Lys/Arg_de-COase_C"/>
</dbReference>
<keyword evidence="3" id="KW-0210">Decarboxylase</keyword>
<dbReference type="InterPro" id="IPR015424">
    <property type="entry name" value="PyrdxlP-dep_Trfase"/>
</dbReference>
<feature type="domain" description="Orn/Lys/Arg decarboxylases family 1 pyridoxal-P attachment site" evidence="6">
    <location>
        <begin position="4"/>
        <end position="311"/>
    </location>
</feature>
<dbReference type="PANTHER" id="PTHR43277">
    <property type="entry name" value="ARGININE DECARBOXYLASE"/>
    <property type="match status" value="1"/>
</dbReference>
<organism evidence="8 9">
    <name type="scientific">Thermohalobacter berrensis</name>
    <dbReference type="NCBI Taxonomy" id="99594"/>
    <lineage>
        <taxon>Bacteria</taxon>
        <taxon>Bacillati</taxon>
        <taxon>Bacillota</taxon>
        <taxon>Tissierellia</taxon>
        <taxon>Tissierellales</taxon>
        <taxon>Thermohalobacteraceae</taxon>
        <taxon>Thermohalobacter</taxon>
    </lineage>
</organism>
<reference evidence="8 9" key="1">
    <citation type="submission" date="2016-08" db="EMBL/GenBank/DDBJ databases">
        <title>Novel Firmicutes and Novel Genomes.</title>
        <authorList>
            <person name="Poppleton D.I."/>
            <person name="Gribaldo S."/>
        </authorList>
    </citation>
    <scope>NUCLEOTIDE SEQUENCE [LARGE SCALE GENOMIC DNA]</scope>
    <source>
        <strain evidence="8 9">CTT3</strain>
    </source>
</reference>
<evidence type="ECO:0000259" key="6">
    <source>
        <dbReference type="Pfam" id="PF01276"/>
    </source>
</evidence>
<evidence type="ECO:0000313" key="9">
    <source>
        <dbReference type="Proteomes" id="UP000284177"/>
    </source>
</evidence>
<name>A0A419SUD7_9FIRM</name>